<evidence type="ECO:0000256" key="2">
    <source>
        <dbReference type="ARBA" id="ARBA00005751"/>
    </source>
</evidence>
<evidence type="ECO:0000256" key="1">
    <source>
        <dbReference type="ARBA" id="ARBA00004141"/>
    </source>
</evidence>
<feature type="transmembrane region" description="Helical" evidence="10">
    <location>
        <begin position="113"/>
        <end position="133"/>
    </location>
</feature>
<evidence type="ECO:0000256" key="8">
    <source>
        <dbReference type="ARBA" id="ARBA00023136"/>
    </source>
</evidence>
<evidence type="ECO:0000256" key="7">
    <source>
        <dbReference type="ARBA" id="ARBA00023010"/>
    </source>
</evidence>
<feature type="transmembrane region" description="Helical" evidence="10">
    <location>
        <begin position="173"/>
        <end position="192"/>
    </location>
</feature>
<keyword evidence="6 10" id="KW-1133">Transmembrane helix</keyword>
<dbReference type="GO" id="GO:0005886">
    <property type="term" value="C:plasma membrane"/>
    <property type="evidence" value="ECO:0007669"/>
    <property type="project" value="UniProtKB-SubCell"/>
</dbReference>
<evidence type="ECO:0000256" key="10">
    <source>
        <dbReference type="HAMAP-Rule" id="MF_01465"/>
    </source>
</evidence>
<evidence type="ECO:0000256" key="6">
    <source>
        <dbReference type="ARBA" id="ARBA00022989"/>
    </source>
</evidence>
<keyword evidence="5 10" id="KW-0653">Protein transport</keyword>
<dbReference type="SUPFAM" id="SSF103491">
    <property type="entry name" value="Preprotein translocase SecY subunit"/>
    <property type="match status" value="1"/>
</dbReference>
<keyword evidence="4 10" id="KW-0812">Transmembrane</keyword>
<dbReference type="GO" id="GO:0065002">
    <property type="term" value="P:intracellular protein transmembrane transport"/>
    <property type="evidence" value="ECO:0007669"/>
    <property type="project" value="UniProtKB-UniRule"/>
</dbReference>
<comment type="function">
    <text evidence="10">The central subunit of the protein translocation channel SecYEG. Consists of two halves formed by TMs 1-5 and 6-10. These two domains form a lateral gate at the front which open onto the bilayer between TMs 2 and 7, and are clamped together by SecE at the back. The channel is closed by both a pore ring composed of hydrophobic SecY resides and a short helix (helix 2A) on the extracellular side of the membrane which forms a plug. The plug probably moves laterally to allow the channel to open. The ring and the pore may move independently.</text>
</comment>
<dbReference type="PANTHER" id="PTHR10906">
    <property type="entry name" value="SECY/SEC61-ALPHA FAMILY MEMBER"/>
    <property type="match status" value="1"/>
</dbReference>
<keyword evidence="8 10" id="KW-0472">Membrane</keyword>
<dbReference type="Gene3D" id="1.10.3370.10">
    <property type="entry name" value="SecY subunit domain"/>
    <property type="match status" value="1"/>
</dbReference>
<feature type="transmembrane region" description="Helical" evidence="10">
    <location>
        <begin position="145"/>
        <end position="166"/>
    </location>
</feature>
<dbReference type="InterPro" id="IPR002208">
    <property type="entry name" value="SecY/SEC61-alpha"/>
</dbReference>
<dbReference type="GO" id="GO:0043952">
    <property type="term" value="P:protein transport by the Sec complex"/>
    <property type="evidence" value="ECO:0007669"/>
    <property type="project" value="UniProtKB-UniRule"/>
</dbReference>
<dbReference type="HAMAP" id="MF_01465">
    <property type="entry name" value="SecY"/>
    <property type="match status" value="1"/>
</dbReference>
<dbReference type="AlphaFoldDB" id="A0A318LID9"/>
<feature type="transmembrane region" description="Helical" evidence="10">
    <location>
        <begin position="364"/>
        <end position="382"/>
    </location>
</feature>
<comment type="caution">
    <text evidence="12">The sequence shown here is derived from an EMBL/GenBank/DDBJ whole genome shotgun (WGS) entry which is preliminary data.</text>
</comment>
<comment type="subunit">
    <text evidence="10">Component of the Sec protein translocase complex. Heterotrimer consisting of SecY, SecE and SecG subunits. The heterotrimers can form oligomers, although 1 heterotrimer is thought to be able to translocate proteins. Interacts with the ribosome. Interacts with SecDF, and other proteins may be involved. Interacts with SecA.</text>
</comment>
<dbReference type="EMBL" id="QJKH01000001">
    <property type="protein sequence ID" value="PXX81437.1"/>
    <property type="molecule type" value="Genomic_DNA"/>
</dbReference>
<evidence type="ECO:0000256" key="4">
    <source>
        <dbReference type="ARBA" id="ARBA00022692"/>
    </source>
</evidence>
<reference evidence="12 13" key="1">
    <citation type="submission" date="2018-05" db="EMBL/GenBank/DDBJ databases">
        <title>Genomic Encyclopedia of Type Strains, Phase IV (KMG-IV): sequencing the most valuable type-strain genomes for metagenomic binning, comparative biology and taxonomic classification.</title>
        <authorList>
            <person name="Goeker M."/>
        </authorList>
    </citation>
    <scope>NUCLEOTIDE SEQUENCE [LARGE SCALE GENOMIC DNA]</scope>
    <source>
        <strain evidence="12 13">JC118</strain>
    </source>
</reference>
<dbReference type="PRINTS" id="PR00303">
    <property type="entry name" value="SECYTRNLCASE"/>
</dbReference>
<sequence length="430" mass="46755">MFATAVNMFKNKDIRKRILFTCAMLFIFRFGANIPVPNVDTGALLAGTDSNSLLAMMNLLGGGHFQQFSIFAMGVGPYITGSIIIQLLSMDVIPALTELSKQGQTGRKVIDRYTRYLGVVLCFFQAATMTYAFDKNYHLLLNNSFASYIFVAIVLTAGTMFLLWIGDQISAKGIGNGVSMIIFAGIVANLPGQFKSTYDTLVTAETAGANGMLSFLLYIVVYLVIIVLVVLMTEATRRIPIQYTSSTVIKGKTNELTYLPLKINSASVIPVIFASSVMIAPVTIATFITQNDFTRAMQKVLSFQTWTGLAIYVVLILLFTFFYTNLQVDPEKISENLGKSGTYIPGVRPGAETKNYVSKVLNRITVLGSISLAFIAVLPYVIPLVNPAFANTNVGLGGTGIIIVVGVALETVKSLTSQATQKTYRGFIAR</sequence>
<feature type="transmembrane region" description="Helical" evidence="10">
    <location>
        <begin position="268"/>
        <end position="289"/>
    </location>
</feature>
<evidence type="ECO:0000256" key="9">
    <source>
        <dbReference type="ARBA" id="ARBA00039733"/>
    </source>
</evidence>
<keyword evidence="13" id="KW-1185">Reference proteome</keyword>
<dbReference type="GO" id="GO:0006605">
    <property type="term" value="P:protein targeting"/>
    <property type="evidence" value="ECO:0007669"/>
    <property type="project" value="UniProtKB-UniRule"/>
</dbReference>
<evidence type="ECO:0000256" key="11">
    <source>
        <dbReference type="RuleBase" id="RU004349"/>
    </source>
</evidence>
<dbReference type="RefSeq" id="WP_022936353.1">
    <property type="nucleotide sequence ID" value="NZ_CABKRQ010000001.1"/>
</dbReference>
<name>A0A318LID9_9FIRM</name>
<keyword evidence="7 10" id="KW-0811">Translocation</keyword>
<keyword evidence="3 10" id="KW-0813">Transport</keyword>
<proteinExistence type="inferred from homology"/>
<comment type="caution">
    <text evidence="10">Lacks conserved residue(s) required for the propagation of feature annotation.</text>
</comment>
<feature type="transmembrane region" description="Helical" evidence="10">
    <location>
        <begin position="309"/>
        <end position="326"/>
    </location>
</feature>
<accession>A0A318LID9</accession>
<dbReference type="OrthoDB" id="9809248at2"/>
<feature type="transmembrane region" description="Helical" evidence="10">
    <location>
        <begin position="70"/>
        <end position="93"/>
    </location>
</feature>
<dbReference type="InterPro" id="IPR023201">
    <property type="entry name" value="SecY_dom_sf"/>
</dbReference>
<dbReference type="PIRSF" id="PIRSF004557">
    <property type="entry name" value="SecY"/>
    <property type="match status" value="1"/>
</dbReference>
<feature type="transmembrane region" description="Helical" evidence="10">
    <location>
        <begin position="212"/>
        <end position="232"/>
    </location>
</feature>
<comment type="similarity">
    <text evidence="2 10 11">Belongs to the SecY/SEC61-alpha family.</text>
</comment>
<feature type="transmembrane region" description="Helical" evidence="10">
    <location>
        <begin position="394"/>
        <end position="412"/>
    </location>
</feature>
<dbReference type="STRING" id="1034346.GCA_000313565_00041"/>
<protein>
    <recommendedName>
        <fullName evidence="9 10">Protein translocase subunit SecY</fullName>
    </recommendedName>
</protein>
<comment type="subcellular location">
    <subcellularLocation>
        <location evidence="10">Cell membrane</location>
        <topology evidence="10">Multi-pass membrane protein</topology>
    </subcellularLocation>
    <subcellularLocation>
        <location evidence="1">Membrane</location>
        <topology evidence="1">Multi-pass membrane protein</topology>
    </subcellularLocation>
</comment>
<keyword evidence="10" id="KW-1003">Cell membrane</keyword>
<evidence type="ECO:0000256" key="3">
    <source>
        <dbReference type="ARBA" id="ARBA00022448"/>
    </source>
</evidence>
<gene>
    <name evidence="10" type="primary">secY</name>
    <name evidence="12" type="ORF">DES51_10142</name>
</gene>
<dbReference type="Pfam" id="PF00344">
    <property type="entry name" value="SecY"/>
    <property type="match status" value="1"/>
</dbReference>
<dbReference type="InterPro" id="IPR026593">
    <property type="entry name" value="SecY"/>
</dbReference>
<evidence type="ECO:0000256" key="5">
    <source>
        <dbReference type="ARBA" id="ARBA00022927"/>
    </source>
</evidence>
<evidence type="ECO:0000313" key="12">
    <source>
        <dbReference type="EMBL" id="PXX81437.1"/>
    </source>
</evidence>
<dbReference type="FunFam" id="1.10.3370.10:FF:000001">
    <property type="entry name" value="Preprotein translocase subunit SecY"/>
    <property type="match status" value="1"/>
</dbReference>
<organism evidence="12 13">
    <name type="scientific">Dielma fastidiosa</name>
    <dbReference type="NCBI Taxonomy" id="1034346"/>
    <lineage>
        <taxon>Bacteria</taxon>
        <taxon>Bacillati</taxon>
        <taxon>Bacillota</taxon>
        <taxon>Erysipelotrichia</taxon>
        <taxon>Erysipelotrichales</taxon>
        <taxon>Erysipelotrichaceae</taxon>
        <taxon>Dielma</taxon>
    </lineage>
</organism>
<dbReference type="NCBIfam" id="TIGR00967">
    <property type="entry name" value="3a0501s007"/>
    <property type="match status" value="1"/>
</dbReference>
<dbReference type="Proteomes" id="UP000247612">
    <property type="component" value="Unassembled WGS sequence"/>
</dbReference>
<evidence type="ECO:0000313" key="13">
    <source>
        <dbReference type="Proteomes" id="UP000247612"/>
    </source>
</evidence>